<dbReference type="Proteomes" id="UP001501207">
    <property type="component" value="Unassembled WGS sequence"/>
</dbReference>
<sequence length="68" mass="7314">MLELPAPRGLSDHGGLRVRQDRAALQDRKAQWALPDPGVPQDHVALPVLQDLKVLPAQPMSFTPAGGL</sequence>
<evidence type="ECO:0000313" key="2">
    <source>
        <dbReference type="Proteomes" id="UP001501207"/>
    </source>
</evidence>
<proteinExistence type="predicted"/>
<name>A0ABP8FXT8_9BACT</name>
<keyword evidence="2" id="KW-1185">Reference proteome</keyword>
<organism evidence="1 2">
    <name type="scientific">Compostibacter hankyongensis</name>
    <dbReference type="NCBI Taxonomy" id="1007089"/>
    <lineage>
        <taxon>Bacteria</taxon>
        <taxon>Pseudomonadati</taxon>
        <taxon>Bacteroidota</taxon>
        <taxon>Chitinophagia</taxon>
        <taxon>Chitinophagales</taxon>
        <taxon>Chitinophagaceae</taxon>
        <taxon>Compostibacter</taxon>
    </lineage>
</organism>
<comment type="caution">
    <text evidence="1">The sequence shown here is derived from an EMBL/GenBank/DDBJ whole genome shotgun (WGS) entry which is preliminary data.</text>
</comment>
<protein>
    <submittedName>
        <fullName evidence="1">Uncharacterized protein</fullName>
    </submittedName>
</protein>
<gene>
    <name evidence="1" type="ORF">GCM10023143_23350</name>
</gene>
<dbReference type="EMBL" id="BAABFN010000005">
    <property type="protein sequence ID" value="GAA4313223.1"/>
    <property type="molecule type" value="Genomic_DNA"/>
</dbReference>
<accession>A0ABP8FXT8</accession>
<evidence type="ECO:0000313" key="1">
    <source>
        <dbReference type="EMBL" id="GAA4313223.1"/>
    </source>
</evidence>
<reference evidence="2" key="1">
    <citation type="journal article" date="2019" name="Int. J. Syst. Evol. Microbiol.">
        <title>The Global Catalogue of Microorganisms (GCM) 10K type strain sequencing project: providing services to taxonomists for standard genome sequencing and annotation.</title>
        <authorList>
            <consortium name="The Broad Institute Genomics Platform"/>
            <consortium name="The Broad Institute Genome Sequencing Center for Infectious Disease"/>
            <person name="Wu L."/>
            <person name="Ma J."/>
        </authorList>
    </citation>
    <scope>NUCLEOTIDE SEQUENCE [LARGE SCALE GENOMIC DNA]</scope>
    <source>
        <strain evidence="2">JCM 17664</strain>
    </source>
</reference>